<gene>
    <name evidence="1" type="ORF">AABB81_04140</name>
</gene>
<protein>
    <recommendedName>
        <fullName evidence="3">Outer membrane protein beta-barrel domain-containing protein</fullName>
    </recommendedName>
</protein>
<dbReference type="EMBL" id="JBCDNA010000001">
    <property type="protein sequence ID" value="MEL4455071.1"/>
    <property type="molecule type" value="Genomic_DNA"/>
</dbReference>
<evidence type="ECO:0000313" key="1">
    <source>
        <dbReference type="EMBL" id="MEL4455071.1"/>
    </source>
</evidence>
<evidence type="ECO:0008006" key="3">
    <source>
        <dbReference type="Google" id="ProtNLM"/>
    </source>
</evidence>
<dbReference type="RefSeq" id="WP_342158822.1">
    <property type="nucleotide sequence ID" value="NZ_JBCDNA010000001.1"/>
</dbReference>
<accession>A0ABU9KY10</accession>
<proteinExistence type="predicted"/>
<comment type="caution">
    <text evidence="1">The sequence shown here is derived from an EMBL/GenBank/DDBJ whole genome shotgun (WGS) entry which is preliminary data.</text>
</comment>
<name>A0ABU9KY10_9FLAO</name>
<reference evidence="1 2" key="1">
    <citation type="submission" date="2024-04" db="EMBL/GenBank/DDBJ databases">
        <title>whole genome sequencing of Lutimonas vermicola strain IMCC1616.</title>
        <authorList>
            <person name="Bae S.S."/>
        </authorList>
    </citation>
    <scope>NUCLEOTIDE SEQUENCE [LARGE SCALE GENOMIC DNA]</scope>
    <source>
        <strain evidence="1 2">IMCC1616</strain>
    </source>
</reference>
<organism evidence="1 2">
    <name type="scientific">Lutimonas vermicola</name>
    <dbReference type="NCBI Taxonomy" id="414288"/>
    <lineage>
        <taxon>Bacteria</taxon>
        <taxon>Pseudomonadati</taxon>
        <taxon>Bacteroidota</taxon>
        <taxon>Flavobacteriia</taxon>
        <taxon>Flavobacteriales</taxon>
        <taxon>Flavobacteriaceae</taxon>
        <taxon>Lutimonas</taxon>
    </lineage>
</organism>
<keyword evidence="2" id="KW-1185">Reference proteome</keyword>
<dbReference type="Proteomes" id="UP001474120">
    <property type="component" value="Unassembled WGS sequence"/>
</dbReference>
<evidence type="ECO:0000313" key="2">
    <source>
        <dbReference type="Proteomes" id="UP001474120"/>
    </source>
</evidence>
<sequence>MKYIILIVLLLGIRATTLSQEVEKHPLLDNKFYLEAGVFFPSKDIKLGADASSPDDEINFGETFGFNNNQATSFFNFEWRWNKKWRVTAETFGVNNAAKATLDSTYVFDDVTFEKGSFVRGGIEFSLYRVFVGRTISSGPKHSLGAGLGVHAFNVGAFIEGNIKSDNEQIDGTFQKRKVSALIPLPNIGAWYHWAPNTKWALIARADWFGISIDKYSGGLWNIAPGVRYQIVKNFGLGVDYRFLLFNAKVTEDNWKGSFDMNFSGPSITLHGNF</sequence>